<organism evidence="1 2">
    <name type="scientific">Polaribacter porphyrae</name>
    <dbReference type="NCBI Taxonomy" id="1137780"/>
    <lineage>
        <taxon>Bacteria</taxon>
        <taxon>Pseudomonadati</taxon>
        <taxon>Bacteroidota</taxon>
        <taxon>Flavobacteriia</taxon>
        <taxon>Flavobacteriales</taxon>
        <taxon>Flavobacteriaceae</taxon>
    </lineage>
</organism>
<evidence type="ECO:0000313" key="2">
    <source>
        <dbReference type="Proteomes" id="UP000238882"/>
    </source>
</evidence>
<evidence type="ECO:0000313" key="1">
    <source>
        <dbReference type="EMBL" id="PQJ79227.1"/>
    </source>
</evidence>
<sequence length="296" mass="32771">MKNQNYSMVNLIVIILFTITTISCSKSDDICSETNLCQNKISQEIKDLIYFKGEEDAPIVFLNVQGGPSFTLSTNEVDTFFGGAFKTTGILMANVKQTQMLNPSILEGNDISLNKAIDFNTESVEILYKVIKYFKDQGRTVYVLGVSYGAFITQDLIVKKGITAADKYLIVSGRLDMNDDIWQGLSEGKEGGFINGTTTQIDNMPHANVVERNTLRLQAGFGKNRYTQLLNPINDLSNLTYVYGTIDEAVGSLTNEEVTFLESKNASIISGPFNHTDTYNLLILQALKDAFGIETI</sequence>
<dbReference type="RefSeq" id="WP_105015825.1">
    <property type="nucleotide sequence ID" value="NZ_MSCN01000001.1"/>
</dbReference>
<dbReference type="PROSITE" id="PS51257">
    <property type="entry name" value="PROKAR_LIPOPROTEIN"/>
    <property type="match status" value="1"/>
</dbReference>
<gene>
    <name evidence="1" type="ORF">BTO18_08605</name>
</gene>
<dbReference type="AlphaFoldDB" id="A0A2S7WNP2"/>
<proteinExistence type="predicted"/>
<evidence type="ECO:0008006" key="3">
    <source>
        <dbReference type="Google" id="ProtNLM"/>
    </source>
</evidence>
<dbReference type="EMBL" id="MSCN01000001">
    <property type="protein sequence ID" value="PQJ79227.1"/>
    <property type="molecule type" value="Genomic_DNA"/>
</dbReference>
<accession>A0A2S7WNP2</accession>
<comment type="caution">
    <text evidence="1">The sequence shown here is derived from an EMBL/GenBank/DDBJ whole genome shotgun (WGS) entry which is preliminary data.</text>
</comment>
<protein>
    <recommendedName>
        <fullName evidence="3">Alpha/beta hydrolase</fullName>
    </recommendedName>
</protein>
<name>A0A2S7WNP2_9FLAO</name>
<dbReference type="Proteomes" id="UP000238882">
    <property type="component" value="Unassembled WGS sequence"/>
</dbReference>
<dbReference type="OrthoDB" id="1163128at2"/>
<keyword evidence="2" id="KW-1185">Reference proteome</keyword>
<reference evidence="1 2" key="1">
    <citation type="submission" date="2016-12" db="EMBL/GenBank/DDBJ databases">
        <title>Trade-off between light-utilization and light-protection in marine flavobacteria.</title>
        <authorList>
            <person name="Kumagai Y."/>
            <person name="Yoshizawa S."/>
            <person name="Kogure K."/>
            <person name="Iwasaki W."/>
        </authorList>
    </citation>
    <scope>NUCLEOTIDE SEQUENCE [LARGE SCALE GENOMIC DNA]</scope>
    <source>
        <strain evidence="1 2">NBRC 108759</strain>
    </source>
</reference>